<keyword evidence="2" id="KW-0804">Transcription</keyword>
<dbReference type="SUPFAM" id="SSF46689">
    <property type="entry name" value="Homeodomain-like"/>
    <property type="match status" value="2"/>
</dbReference>
<proteinExistence type="predicted"/>
<organism evidence="4 5">
    <name type="scientific">Campylobacter mucosalis CCUG 21559</name>
    <dbReference type="NCBI Taxonomy" id="1032067"/>
    <lineage>
        <taxon>Bacteria</taxon>
        <taxon>Pseudomonadati</taxon>
        <taxon>Campylobacterota</taxon>
        <taxon>Epsilonproteobacteria</taxon>
        <taxon>Campylobacterales</taxon>
        <taxon>Campylobacteraceae</taxon>
        <taxon>Campylobacter</taxon>
    </lineage>
</organism>
<evidence type="ECO:0000256" key="1">
    <source>
        <dbReference type="ARBA" id="ARBA00023015"/>
    </source>
</evidence>
<dbReference type="PANTHER" id="PTHR43436">
    <property type="entry name" value="ARAC-FAMILY TRANSCRIPTIONAL REGULATOR"/>
    <property type="match status" value="1"/>
</dbReference>
<evidence type="ECO:0000313" key="4">
    <source>
        <dbReference type="EMBL" id="QCD45234.1"/>
    </source>
</evidence>
<dbReference type="PANTHER" id="PTHR43436:SF1">
    <property type="entry name" value="TRANSCRIPTIONAL REGULATORY PROTEIN"/>
    <property type="match status" value="1"/>
</dbReference>
<dbReference type="RefSeq" id="WP_171994034.1">
    <property type="nucleotide sequence ID" value="NZ_CP012542.1"/>
</dbReference>
<dbReference type="PROSITE" id="PS01124">
    <property type="entry name" value="HTH_ARAC_FAMILY_2"/>
    <property type="match status" value="1"/>
</dbReference>
<dbReference type="GO" id="GO:0003700">
    <property type="term" value="F:DNA-binding transcription factor activity"/>
    <property type="evidence" value="ECO:0007669"/>
    <property type="project" value="InterPro"/>
</dbReference>
<accession>A0A6G5QHZ0</accession>
<protein>
    <submittedName>
        <fullName evidence="4">Transcriptional regulator, AraC family</fullName>
    </submittedName>
</protein>
<dbReference type="Pfam" id="PF12833">
    <property type="entry name" value="HTH_18"/>
    <property type="match status" value="1"/>
</dbReference>
<dbReference type="GO" id="GO:0043565">
    <property type="term" value="F:sequence-specific DNA binding"/>
    <property type="evidence" value="ECO:0007669"/>
    <property type="project" value="InterPro"/>
</dbReference>
<dbReference type="AlphaFoldDB" id="A0A6G5QHZ0"/>
<evidence type="ECO:0000259" key="3">
    <source>
        <dbReference type="PROSITE" id="PS01124"/>
    </source>
</evidence>
<dbReference type="Proteomes" id="UP000503264">
    <property type="component" value="Chromosome"/>
</dbReference>
<dbReference type="InterPro" id="IPR018060">
    <property type="entry name" value="HTH_AraC"/>
</dbReference>
<dbReference type="Pfam" id="PF06719">
    <property type="entry name" value="AraC_N"/>
    <property type="match status" value="1"/>
</dbReference>
<keyword evidence="5" id="KW-1185">Reference proteome</keyword>
<feature type="domain" description="HTH araC/xylS-type" evidence="3">
    <location>
        <begin position="181"/>
        <end position="279"/>
    </location>
</feature>
<evidence type="ECO:0000313" key="5">
    <source>
        <dbReference type="Proteomes" id="UP000503264"/>
    </source>
</evidence>
<keyword evidence="1" id="KW-0805">Transcription regulation</keyword>
<gene>
    <name evidence="4" type="ORF">CMUC_1473</name>
</gene>
<dbReference type="InterPro" id="IPR009594">
    <property type="entry name" value="Tscrpt_reg_HTH_AraC_N"/>
</dbReference>
<dbReference type="EMBL" id="CP012542">
    <property type="protein sequence ID" value="QCD45234.1"/>
    <property type="molecule type" value="Genomic_DNA"/>
</dbReference>
<reference evidence="4 5" key="1">
    <citation type="submission" date="2016-07" db="EMBL/GenBank/DDBJ databases">
        <title>Comparative genomics of the Campylobacter concisus group.</title>
        <authorList>
            <person name="Miller W.G."/>
            <person name="Yee E."/>
            <person name="Chapman M.H."/>
            <person name="Huynh S."/>
            <person name="Bono J.L."/>
            <person name="On S.L.W."/>
            <person name="StLeger J."/>
            <person name="Foster G."/>
            <person name="Parker C.T."/>
        </authorList>
    </citation>
    <scope>NUCLEOTIDE SEQUENCE [LARGE SCALE GENOMIC DNA]</scope>
    <source>
        <strain evidence="4 5">CCUG 21559</strain>
    </source>
</reference>
<name>A0A6G5QHZ0_9BACT</name>
<evidence type="ECO:0000256" key="2">
    <source>
        <dbReference type="ARBA" id="ARBA00023163"/>
    </source>
</evidence>
<sequence length="285" mass="32172">MIDKICEILDAKFPKNGAFKGDFDWFYFYRISKKTEFSHAFYEPSFCVILKGQKAVEIKGELVSYNPERYLIAPMHLSARVAITQSPYVSLKIAFSVDEILGLIKEIGVSDFKDTKDLGLFFGDLDDVLLDAIFRLVSIENGDKFRANLIKKEILYLLLSGAGGDFLRSYTQSGSTKNVILKAINEIKANYKDRINMDDLARKLGISISSFYSNFKDVAGVSPLAFTKHLRLEEAKNLLLNSDFDAHSVALMVGYESPTQFSREYAKMYGLPPIAHTKFLKSQGF</sequence>
<dbReference type="Gene3D" id="1.10.10.60">
    <property type="entry name" value="Homeodomain-like"/>
    <property type="match status" value="1"/>
</dbReference>
<dbReference type="InterPro" id="IPR009057">
    <property type="entry name" value="Homeodomain-like_sf"/>
</dbReference>
<dbReference type="SMART" id="SM00342">
    <property type="entry name" value="HTH_ARAC"/>
    <property type="match status" value="1"/>
</dbReference>